<dbReference type="InterPro" id="IPR050248">
    <property type="entry name" value="Polysacc_deacetylase_ArnD"/>
</dbReference>
<evidence type="ECO:0000256" key="2">
    <source>
        <dbReference type="ARBA" id="ARBA00022801"/>
    </source>
</evidence>
<dbReference type="Gene3D" id="3.20.20.370">
    <property type="entry name" value="Glycoside hydrolase/deacetylase"/>
    <property type="match status" value="1"/>
</dbReference>
<accession>A0A6C0CQH0</accession>
<dbReference type="PANTHER" id="PTHR10587:SF133">
    <property type="entry name" value="CHITIN DEACETYLASE 1-RELATED"/>
    <property type="match status" value="1"/>
</dbReference>
<organism evidence="4">
    <name type="scientific">viral metagenome</name>
    <dbReference type="NCBI Taxonomy" id="1070528"/>
    <lineage>
        <taxon>unclassified sequences</taxon>
        <taxon>metagenomes</taxon>
        <taxon>organismal metagenomes</taxon>
    </lineage>
</organism>
<name>A0A6C0CQH0_9ZZZZ</name>
<dbReference type="InterPro" id="IPR002509">
    <property type="entry name" value="NODB_dom"/>
</dbReference>
<keyword evidence="2" id="KW-0378">Hydrolase</keyword>
<protein>
    <recommendedName>
        <fullName evidence="3">NodB homology domain-containing protein</fullName>
    </recommendedName>
</protein>
<evidence type="ECO:0000313" key="4">
    <source>
        <dbReference type="EMBL" id="QHT06808.1"/>
    </source>
</evidence>
<keyword evidence="1" id="KW-0479">Metal-binding</keyword>
<reference evidence="4" key="1">
    <citation type="journal article" date="2020" name="Nature">
        <title>Giant virus diversity and host interactions through global metagenomics.</title>
        <authorList>
            <person name="Schulz F."/>
            <person name="Roux S."/>
            <person name="Paez-Espino D."/>
            <person name="Jungbluth S."/>
            <person name="Walsh D.A."/>
            <person name="Denef V.J."/>
            <person name="McMahon K.D."/>
            <person name="Konstantinidis K.T."/>
            <person name="Eloe-Fadrosh E.A."/>
            <person name="Kyrpides N.C."/>
            <person name="Woyke T."/>
        </authorList>
    </citation>
    <scope>NUCLEOTIDE SEQUENCE</scope>
    <source>
        <strain evidence="4">GVMAG-M-3300021473-15</strain>
    </source>
</reference>
<feature type="domain" description="NodB homology" evidence="3">
    <location>
        <begin position="59"/>
        <end position="255"/>
    </location>
</feature>
<dbReference type="GO" id="GO:0005975">
    <property type="term" value="P:carbohydrate metabolic process"/>
    <property type="evidence" value="ECO:0007669"/>
    <property type="project" value="InterPro"/>
</dbReference>
<dbReference type="Pfam" id="PF01522">
    <property type="entry name" value="Polysacc_deac_1"/>
    <property type="match status" value="1"/>
</dbReference>
<dbReference type="EMBL" id="MN739475">
    <property type="protein sequence ID" value="QHT06808.1"/>
    <property type="molecule type" value="Genomic_DNA"/>
</dbReference>
<dbReference type="SUPFAM" id="SSF88713">
    <property type="entry name" value="Glycoside hydrolase/deacetylase"/>
    <property type="match status" value="1"/>
</dbReference>
<dbReference type="InterPro" id="IPR011330">
    <property type="entry name" value="Glyco_hydro/deAcase_b/a-brl"/>
</dbReference>
<sequence length="334" mass="38010">MSIIQNIFFYFFIWDVVISFTFYEDMKQNCSRHDIQNSYCYNGPLFDNVGQYKSCAVPGTLALTFDDAPDMHTEGTLDILKKYNIKATFFLIGKNIDSYVNVVQRIVDEGHQIGCHTYDHGWLTNMTSDDIRKDLMLFEHTLIKHDFGGVLSNHQTPSIFRAPHGALDNEGAGVLKEFNLTSFHWSFLNGDSTIKRSSDIVQGWYAHMGGEYGTNVDDTRLKLIVQQHEKMDVTFFSLSDVCSYLSQTFQRLKFVTLSDCVGNLPAYHTSSVQLNTNTTCLSGFSLKHRDMHFCAPDPAPLKPCVLCIINPCTKIYLNYALLLFHIVVSLRCLL</sequence>
<dbReference type="GO" id="GO:0016020">
    <property type="term" value="C:membrane"/>
    <property type="evidence" value="ECO:0007669"/>
    <property type="project" value="TreeGrafter"/>
</dbReference>
<dbReference type="GO" id="GO:0016810">
    <property type="term" value="F:hydrolase activity, acting on carbon-nitrogen (but not peptide) bonds"/>
    <property type="evidence" value="ECO:0007669"/>
    <property type="project" value="InterPro"/>
</dbReference>
<dbReference type="CDD" id="cd10917">
    <property type="entry name" value="CE4_NodB_like_6s_7s"/>
    <property type="match status" value="1"/>
</dbReference>
<proteinExistence type="predicted"/>
<dbReference type="GO" id="GO:0046872">
    <property type="term" value="F:metal ion binding"/>
    <property type="evidence" value="ECO:0007669"/>
    <property type="project" value="UniProtKB-KW"/>
</dbReference>
<dbReference type="PROSITE" id="PS51677">
    <property type="entry name" value="NODB"/>
    <property type="match status" value="1"/>
</dbReference>
<evidence type="ECO:0000256" key="1">
    <source>
        <dbReference type="ARBA" id="ARBA00022723"/>
    </source>
</evidence>
<evidence type="ECO:0000259" key="3">
    <source>
        <dbReference type="PROSITE" id="PS51677"/>
    </source>
</evidence>
<dbReference type="AlphaFoldDB" id="A0A6C0CQH0"/>
<dbReference type="PANTHER" id="PTHR10587">
    <property type="entry name" value="GLYCOSYL TRANSFERASE-RELATED"/>
    <property type="match status" value="1"/>
</dbReference>